<keyword evidence="2" id="KW-0732">Signal</keyword>
<dbReference type="EMBL" id="JAKELL010000041">
    <property type="protein sequence ID" value="KAH8988597.1"/>
    <property type="molecule type" value="Genomic_DNA"/>
</dbReference>
<keyword evidence="4" id="KW-1185">Reference proteome</keyword>
<feature type="region of interest" description="Disordered" evidence="1">
    <location>
        <begin position="24"/>
        <end position="89"/>
    </location>
</feature>
<dbReference type="Proteomes" id="UP001201163">
    <property type="component" value="Unassembled WGS sequence"/>
</dbReference>
<sequence length="110" mass="12206">MCRRALVRALAKGLWRAGLCFAVPPTSSSSDASISGTPLNVHSDDSSDIEDVERGRGRRYRSSGTETRKKRFSFADKARRNHGRKRQLGEACVRSQSQLTLNIAFGPHVF</sequence>
<evidence type="ECO:0008006" key="5">
    <source>
        <dbReference type="Google" id="ProtNLM"/>
    </source>
</evidence>
<accession>A0AAD4LII0</accession>
<comment type="caution">
    <text evidence="3">The sequence shown here is derived from an EMBL/GenBank/DDBJ whole genome shotgun (WGS) entry which is preliminary data.</text>
</comment>
<reference evidence="3" key="1">
    <citation type="submission" date="2022-01" db="EMBL/GenBank/DDBJ databases">
        <title>Comparative genomics reveals a dynamic genome evolution in the ectomycorrhizal milk-cap (Lactarius) mushrooms.</title>
        <authorList>
            <consortium name="DOE Joint Genome Institute"/>
            <person name="Lebreton A."/>
            <person name="Tang N."/>
            <person name="Kuo A."/>
            <person name="LaButti K."/>
            <person name="Drula E."/>
            <person name="Barry K."/>
            <person name="Clum A."/>
            <person name="Lipzen A."/>
            <person name="Mousain D."/>
            <person name="Ng V."/>
            <person name="Wang R."/>
            <person name="Wang X."/>
            <person name="Dai Y."/>
            <person name="Henrissat B."/>
            <person name="Grigoriev I.V."/>
            <person name="Guerin-Laguette A."/>
            <person name="Yu F."/>
            <person name="Martin F.M."/>
        </authorList>
    </citation>
    <scope>NUCLEOTIDE SEQUENCE</scope>
    <source>
        <strain evidence="3">QP</strain>
    </source>
</reference>
<name>A0AAD4LII0_9AGAM</name>
<evidence type="ECO:0000256" key="2">
    <source>
        <dbReference type="SAM" id="SignalP"/>
    </source>
</evidence>
<evidence type="ECO:0000313" key="4">
    <source>
        <dbReference type="Proteomes" id="UP001201163"/>
    </source>
</evidence>
<protein>
    <recommendedName>
        <fullName evidence="5">Secreted protein</fullName>
    </recommendedName>
</protein>
<evidence type="ECO:0000256" key="1">
    <source>
        <dbReference type="SAM" id="MobiDB-lite"/>
    </source>
</evidence>
<dbReference type="AlphaFoldDB" id="A0AAD4LII0"/>
<proteinExistence type="predicted"/>
<evidence type="ECO:0000313" key="3">
    <source>
        <dbReference type="EMBL" id="KAH8988597.1"/>
    </source>
</evidence>
<feature type="chain" id="PRO_5042234953" description="Secreted protein" evidence="2">
    <location>
        <begin position="23"/>
        <end position="110"/>
    </location>
</feature>
<organism evidence="3 4">
    <name type="scientific">Lactarius akahatsu</name>
    <dbReference type="NCBI Taxonomy" id="416441"/>
    <lineage>
        <taxon>Eukaryota</taxon>
        <taxon>Fungi</taxon>
        <taxon>Dikarya</taxon>
        <taxon>Basidiomycota</taxon>
        <taxon>Agaricomycotina</taxon>
        <taxon>Agaricomycetes</taxon>
        <taxon>Russulales</taxon>
        <taxon>Russulaceae</taxon>
        <taxon>Lactarius</taxon>
    </lineage>
</organism>
<gene>
    <name evidence="3" type="ORF">EDB92DRAFT_1871460</name>
</gene>
<feature type="signal peptide" evidence="2">
    <location>
        <begin position="1"/>
        <end position="22"/>
    </location>
</feature>